<name>A0ABT4GX59_PAEAL</name>
<reference evidence="2 3" key="1">
    <citation type="submission" date="2022-05" db="EMBL/GenBank/DDBJ databases">
        <title>Genome Sequencing of Bee-Associated Microbes.</title>
        <authorList>
            <person name="Dunlap C."/>
        </authorList>
    </citation>
    <scope>NUCLEOTIDE SEQUENCE [LARGE SCALE GENOMIC DNA]</scope>
    <source>
        <strain evidence="2 3">NRRL B-04010</strain>
    </source>
</reference>
<organism evidence="2 3">
    <name type="scientific">Paenibacillus alvei</name>
    <name type="common">Bacillus alvei</name>
    <dbReference type="NCBI Taxonomy" id="44250"/>
    <lineage>
        <taxon>Bacteria</taxon>
        <taxon>Bacillati</taxon>
        <taxon>Bacillota</taxon>
        <taxon>Bacilli</taxon>
        <taxon>Bacillales</taxon>
        <taxon>Paenibacillaceae</taxon>
        <taxon>Paenibacillus</taxon>
    </lineage>
</organism>
<protein>
    <submittedName>
        <fullName evidence="2">Uncharacterized protein</fullName>
    </submittedName>
</protein>
<comment type="caution">
    <text evidence="2">The sequence shown here is derived from an EMBL/GenBank/DDBJ whole genome shotgun (WGS) entry which is preliminary data.</text>
</comment>
<dbReference type="EMBL" id="JAMDNP010000021">
    <property type="protein sequence ID" value="MCY9761284.1"/>
    <property type="molecule type" value="Genomic_DNA"/>
</dbReference>
<accession>A0ABT4GX59</accession>
<sequence>MRMHVHLETMEDAENEGAEPAEVGDAGVAGLPMWGHPTWLLANSRKRNPAPLDYK</sequence>
<evidence type="ECO:0000313" key="3">
    <source>
        <dbReference type="Proteomes" id="UP001527181"/>
    </source>
</evidence>
<evidence type="ECO:0000313" key="2">
    <source>
        <dbReference type="EMBL" id="MCY9761284.1"/>
    </source>
</evidence>
<dbReference type="Proteomes" id="UP001527181">
    <property type="component" value="Unassembled WGS sequence"/>
</dbReference>
<keyword evidence="3" id="KW-1185">Reference proteome</keyword>
<feature type="compositionally biased region" description="Acidic residues" evidence="1">
    <location>
        <begin position="10"/>
        <end position="19"/>
    </location>
</feature>
<dbReference type="RefSeq" id="WP_268598882.1">
    <property type="nucleotide sequence ID" value="NZ_JAMDNP010000021.1"/>
</dbReference>
<evidence type="ECO:0000256" key="1">
    <source>
        <dbReference type="SAM" id="MobiDB-lite"/>
    </source>
</evidence>
<feature type="region of interest" description="Disordered" evidence="1">
    <location>
        <begin position="1"/>
        <end position="29"/>
    </location>
</feature>
<proteinExistence type="predicted"/>
<gene>
    <name evidence="2" type="ORF">M5X12_11925</name>
</gene>